<name>A0AA38NVK2_9AGAR</name>
<dbReference type="AlphaFoldDB" id="A0AA38NVK2"/>
<evidence type="ECO:0000313" key="2">
    <source>
        <dbReference type="Proteomes" id="UP001163846"/>
    </source>
</evidence>
<accession>A0AA38NVK2</accession>
<reference evidence="1" key="1">
    <citation type="submission" date="2022-08" db="EMBL/GenBank/DDBJ databases">
        <authorList>
            <consortium name="DOE Joint Genome Institute"/>
            <person name="Min B."/>
            <person name="Riley R."/>
            <person name="Sierra-Patev S."/>
            <person name="Naranjo-Ortiz M."/>
            <person name="Looney B."/>
            <person name="Konkel Z."/>
            <person name="Slot J.C."/>
            <person name="Sakamoto Y."/>
            <person name="Steenwyk J.L."/>
            <person name="Rokas A."/>
            <person name="Carro J."/>
            <person name="Camarero S."/>
            <person name="Ferreira P."/>
            <person name="Molpeceres G."/>
            <person name="Ruiz-Duenas F.J."/>
            <person name="Serrano A."/>
            <person name="Henrissat B."/>
            <person name="Drula E."/>
            <person name="Hughes K.W."/>
            <person name="Mata J.L."/>
            <person name="Ishikawa N.K."/>
            <person name="Vargas-Isla R."/>
            <person name="Ushijima S."/>
            <person name="Smith C.A."/>
            <person name="Ahrendt S."/>
            <person name="Andreopoulos W."/>
            <person name="He G."/>
            <person name="Labutti K."/>
            <person name="Lipzen A."/>
            <person name="Ng V."/>
            <person name="Sandor L."/>
            <person name="Barry K."/>
            <person name="Martinez A.T."/>
            <person name="Xiao Y."/>
            <person name="Gibbons J.G."/>
            <person name="Terashima K."/>
            <person name="Hibbett D.S."/>
            <person name="Grigoriev I.V."/>
        </authorList>
    </citation>
    <scope>NUCLEOTIDE SEQUENCE</scope>
    <source>
        <strain evidence="1">TFB9207</strain>
    </source>
</reference>
<evidence type="ECO:0000313" key="1">
    <source>
        <dbReference type="EMBL" id="KAJ3831431.1"/>
    </source>
</evidence>
<organism evidence="1 2">
    <name type="scientific">Lentinula raphanica</name>
    <dbReference type="NCBI Taxonomy" id="153919"/>
    <lineage>
        <taxon>Eukaryota</taxon>
        <taxon>Fungi</taxon>
        <taxon>Dikarya</taxon>
        <taxon>Basidiomycota</taxon>
        <taxon>Agaricomycotina</taxon>
        <taxon>Agaricomycetes</taxon>
        <taxon>Agaricomycetidae</taxon>
        <taxon>Agaricales</taxon>
        <taxon>Marasmiineae</taxon>
        <taxon>Omphalotaceae</taxon>
        <taxon>Lentinula</taxon>
    </lineage>
</organism>
<proteinExistence type="predicted"/>
<sequence>MSELVENSAAPVKSPQQMKYILTKNESAAAKKAGEYFATWTSIDLSHFSPLCSTYSSIRHRVTLPHSTSWIFWKFRQCQFFQITISLNNCPVSLLRTGVVLSPKGYIEYRGSYPGSKDILEESTRLVEETWAACFEKDCVTTGINSKHRNPDQRSVPSVQFFKNKLDSRIGYPTTRDLGAKVDWGTEENRQAYFRRFKAIPETQTLPLLNAIFKILVDDRMLYTESATGKQVLEDLPPEWLKHDRAMKSAIRKLQDLAN</sequence>
<comment type="caution">
    <text evidence="1">The sequence shown here is derived from an EMBL/GenBank/DDBJ whole genome shotgun (WGS) entry which is preliminary data.</text>
</comment>
<keyword evidence="2" id="KW-1185">Reference proteome</keyword>
<gene>
    <name evidence="1" type="ORF">F5878DRAFT_647635</name>
</gene>
<dbReference type="Proteomes" id="UP001163846">
    <property type="component" value="Unassembled WGS sequence"/>
</dbReference>
<protein>
    <submittedName>
        <fullName evidence="1">Uncharacterized protein</fullName>
    </submittedName>
</protein>
<dbReference type="EMBL" id="MU807478">
    <property type="protein sequence ID" value="KAJ3831431.1"/>
    <property type="molecule type" value="Genomic_DNA"/>
</dbReference>